<evidence type="ECO:0000256" key="2">
    <source>
        <dbReference type="SAM" id="Phobius"/>
    </source>
</evidence>
<dbReference type="Pfam" id="PF07501">
    <property type="entry name" value="G5"/>
    <property type="match status" value="1"/>
</dbReference>
<keyword evidence="5" id="KW-1185">Reference proteome</keyword>
<dbReference type="PROSITE" id="PS51109">
    <property type="entry name" value="G5"/>
    <property type="match status" value="1"/>
</dbReference>
<evidence type="ECO:0000313" key="5">
    <source>
        <dbReference type="Proteomes" id="UP000516160"/>
    </source>
</evidence>
<evidence type="ECO:0000256" key="1">
    <source>
        <dbReference type="ARBA" id="ARBA00022729"/>
    </source>
</evidence>
<protein>
    <submittedName>
        <fullName evidence="4">VanW family protein</fullName>
    </submittedName>
</protein>
<evidence type="ECO:0000313" key="4">
    <source>
        <dbReference type="EMBL" id="QNO16507.1"/>
    </source>
</evidence>
<dbReference type="PANTHER" id="PTHR35788:SF1">
    <property type="entry name" value="EXPORTED PROTEIN"/>
    <property type="match status" value="1"/>
</dbReference>
<dbReference type="Pfam" id="PF12229">
    <property type="entry name" value="PG_binding_4"/>
    <property type="match status" value="1"/>
</dbReference>
<organism evidence="4 5">
    <name type="scientific">Alkalicella caledoniensis</name>
    <dbReference type="NCBI Taxonomy" id="2731377"/>
    <lineage>
        <taxon>Bacteria</taxon>
        <taxon>Bacillati</taxon>
        <taxon>Bacillota</taxon>
        <taxon>Clostridia</taxon>
        <taxon>Eubacteriales</taxon>
        <taxon>Proteinivoracaceae</taxon>
        <taxon>Alkalicella</taxon>
    </lineage>
</organism>
<keyword evidence="1" id="KW-0732">Signal</keyword>
<dbReference type="RefSeq" id="WP_213166900.1">
    <property type="nucleotide sequence ID" value="NZ_CP058559.1"/>
</dbReference>
<keyword evidence="2" id="KW-0812">Transmembrane</keyword>
<feature type="domain" description="G5" evidence="3">
    <location>
        <begin position="364"/>
        <end position="442"/>
    </location>
</feature>
<dbReference type="InterPro" id="IPR022029">
    <property type="entry name" value="YoaR-like_PG-bd"/>
</dbReference>
<accession>A0A7G9WCU5</accession>
<evidence type="ECO:0000259" key="3">
    <source>
        <dbReference type="PROSITE" id="PS51109"/>
    </source>
</evidence>
<dbReference type="SMART" id="SM01208">
    <property type="entry name" value="G5"/>
    <property type="match status" value="1"/>
</dbReference>
<dbReference type="Proteomes" id="UP000516160">
    <property type="component" value="Chromosome"/>
</dbReference>
<dbReference type="Gene3D" id="2.20.230.10">
    <property type="entry name" value="Resuscitation-promoting factor rpfb"/>
    <property type="match status" value="1"/>
</dbReference>
<sequence>MSRKKIIIISVVSVLCILLTGFTTYMAMDHSKYKDKFFPGIIVNEVNIGGQSLEEAIKAVQSTINLNESFILTMNENKWEIPLKDIIVYNIETTLTEIYNDLQEHGFWSSLNIRRTLKKNNETHHLDFAIKDTLTEIIDEIKTDVDIQPENAEFRISSDKKVSIKPHKNGYIVSVDETIKAIKNELTKNNLQAGVVFELVEPDMTTAYLESLKVVNHLSSTATNYAGTGENRIFNIQRAASRVKNHLLLPGDTFSYNEVVGPANKANGFKEALIIVNGEFVPGFGGGVCQLSSNIYWGALKADLEIVQRKNHGRPVGYMPLGLDATIAYPSLDLKFKNNTPYGVLINTVTTSTHVTVDFYSYKPHYPDIKFEHEKEVIPFTTEYRNNENLSVGEEKVISKGSVGYKVKTYRLITRNGTTKRELLNNDTYRPAPRVIERNKNTSN</sequence>
<dbReference type="InterPro" id="IPR007391">
    <property type="entry name" value="Vancomycin_resist_VanW"/>
</dbReference>
<reference evidence="4 5" key="1">
    <citation type="submission" date="2020-07" db="EMBL/GenBank/DDBJ databases">
        <title>Alkalicella. sp. LB2 genome.</title>
        <authorList>
            <person name="Postec A."/>
            <person name="Quemeneur M."/>
        </authorList>
    </citation>
    <scope>NUCLEOTIDE SEQUENCE [LARGE SCALE GENOMIC DNA]</scope>
    <source>
        <strain evidence="4 5">LB2</strain>
    </source>
</reference>
<keyword evidence="2" id="KW-1133">Transmembrane helix</keyword>
<dbReference type="KEGG" id="acae:HYG86_17880"/>
<proteinExistence type="predicted"/>
<dbReference type="EMBL" id="CP058559">
    <property type="protein sequence ID" value="QNO16507.1"/>
    <property type="molecule type" value="Genomic_DNA"/>
</dbReference>
<feature type="transmembrane region" description="Helical" evidence="2">
    <location>
        <begin position="6"/>
        <end position="28"/>
    </location>
</feature>
<gene>
    <name evidence="4" type="ORF">HYG86_17880</name>
</gene>
<dbReference type="InterPro" id="IPR011098">
    <property type="entry name" value="G5_dom"/>
</dbReference>
<dbReference type="PANTHER" id="PTHR35788">
    <property type="entry name" value="EXPORTED PROTEIN-RELATED"/>
    <property type="match status" value="1"/>
</dbReference>
<keyword evidence="2" id="KW-0472">Membrane</keyword>
<name>A0A7G9WCU5_ALKCA</name>
<dbReference type="InterPro" id="IPR052913">
    <property type="entry name" value="Glycopeptide_resist_protein"/>
</dbReference>
<dbReference type="Pfam" id="PF04294">
    <property type="entry name" value="VanW"/>
    <property type="match status" value="1"/>
</dbReference>
<dbReference type="AlphaFoldDB" id="A0A7G9WCU5"/>